<dbReference type="Pfam" id="PF00628">
    <property type="entry name" value="PHD"/>
    <property type="match status" value="1"/>
</dbReference>
<proteinExistence type="inferred from homology"/>
<comment type="catalytic activity">
    <reaction evidence="13">
        <text>N(6),N(6),N(6)-trimethyl-L-lysyl(4)-[histone H3] + 3 2-oxoglutarate + 3 O2 = L-lysyl(4)-[histone H3] + 3 formaldehyde + 3 succinate + 3 CO2</text>
        <dbReference type="Rhea" id="RHEA:60208"/>
        <dbReference type="Rhea" id="RHEA-COMP:15537"/>
        <dbReference type="Rhea" id="RHEA-COMP:15547"/>
        <dbReference type="ChEBI" id="CHEBI:15379"/>
        <dbReference type="ChEBI" id="CHEBI:16526"/>
        <dbReference type="ChEBI" id="CHEBI:16810"/>
        <dbReference type="ChEBI" id="CHEBI:16842"/>
        <dbReference type="ChEBI" id="CHEBI:29969"/>
        <dbReference type="ChEBI" id="CHEBI:30031"/>
        <dbReference type="ChEBI" id="CHEBI:61961"/>
        <dbReference type="EC" id="1.14.11.67"/>
    </reaction>
</comment>
<dbReference type="SMART" id="SM00558">
    <property type="entry name" value="JmjC"/>
    <property type="match status" value="1"/>
</dbReference>
<dbReference type="Pfam" id="PF21323">
    <property type="entry name" value="KDM5_C-hel"/>
    <property type="match status" value="1"/>
</dbReference>
<keyword evidence="5" id="KW-0479">Metal-binding</keyword>
<dbReference type="InterPro" id="IPR004198">
    <property type="entry name" value="Znf_C5HC2"/>
</dbReference>
<dbReference type="PANTHER" id="PTHR10694:SF33">
    <property type="entry name" value="LYSINE-SPECIFIC DEMETHYLASE 5"/>
    <property type="match status" value="1"/>
</dbReference>
<dbReference type="Gene3D" id="3.30.40.10">
    <property type="entry name" value="Zinc/RING finger domain, C3HC4 (zinc finger)"/>
    <property type="match status" value="1"/>
</dbReference>
<dbReference type="PROSITE" id="PS51011">
    <property type="entry name" value="ARID"/>
    <property type="match status" value="1"/>
</dbReference>
<keyword evidence="8" id="KW-0156">Chromatin regulator</keyword>
<dbReference type="EMBL" id="GEEE01023956">
    <property type="protein sequence ID" value="JAP39269.1"/>
    <property type="molecule type" value="Transcribed_RNA"/>
</dbReference>
<comment type="similarity">
    <text evidence="3">Belongs to the JARID1 histone demethylase family.</text>
</comment>
<evidence type="ECO:0000259" key="19">
    <source>
        <dbReference type="PROSITE" id="PS51184"/>
    </source>
</evidence>
<dbReference type="Pfam" id="PF01388">
    <property type="entry name" value="ARID"/>
    <property type="match status" value="1"/>
</dbReference>
<feature type="region of interest" description="Disordered" evidence="15">
    <location>
        <begin position="1110"/>
        <end position="1140"/>
    </location>
</feature>
<evidence type="ECO:0000256" key="5">
    <source>
        <dbReference type="ARBA" id="ARBA00022723"/>
    </source>
</evidence>
<feature type="compositionally biased region" description="Basic and acidic residues" evidence="15">
    <location>
        <begin position="1029"/>
        <end position="1047"/>
    </location>
</feature>
<dbReference type="CDD" id="cd16100">
    <property type="entry name" value="ARID"/>
    <property type="match status" value="1"/>
</dbReference>
<evidence type="ECO:0000313" key="20">
    <source>
        <dbReference type="EMBL" id="JAP39269.1"/>
    </source>
</evidence>
<feature type="region of interest" description="Disordered" evidence="15">
    <location>
        <begin position="1028"/>
        <end position="1055"/>
    </location>
</feature>
<dbReference type="InterPro" id="IPR003347">
    <property type="entry name" value="JmjC_dom"/>
</dbReference>
<dbReference type="InterPro" id="IPR011011">
    <property type="entry name" value="Znf_FYVE_PHD"/>
</dbReference>
<dbReference type="Pfam" id="PF02375">
    <property type="entry name" value="JmjN"/>
    <property type="match status" value="1"/>
</dbReference>
<reference evidence="20" key="1">
    <citation type="submission" date="2016-01" db="EMBL/GenBank/DDBJ databases">
        <title>Reference transcriptome for the parasite Schistocephalus solidus: insights into the molecular evolution of parasitism.</title>
        <authorList>
            <person name="Hebert F.O."/>
            <person name="Grambauer S."/>
            <person name="Barber I."/>
            <person name="Landry C.R."/>
            <person name="Aubin-Horth N."/>
        </authorList>
    </citation>
    <scope>NUCLEOTIDE SEQUENCE</scope>
</reference>
<dbReference type="InterPro" id="IPR019786">
    <property type="entry name" value="Zinc_finger_PHD-type_CS"/>
</dbReference>
<evidence type="ECO:0000256" key="9">
    <source>
        <dbReference type="ARBA" id="ARBA00022964"/>
    </source>
</evidence>
<evidence type="ECO:0000256" key="3">
    <source>
        <dbReference type="ARBA" id="ARBA00006801"/>
    </source>
</evidence>
<keyword evidence="6 14" id="KW-0863">Zinc-finger</keyword>
<dbReference type="SUPFAM" id="SSF57903">
    <property type="entry name" value="FYVE/PHD zinc finger"/>
    <property type="match status" value="1"/>
</dbReference>
<dbReference type="InterPro" id="IPR013083">
    <property type="entry name" value="Znf_RING/FYVE/PHD"/>
</dbReference>
<evidence type="ECO:0000256" key="13">
    <source>
        <dbReference type="ARBA" id="ARBA00048734"/>
    </source>
</evidence>
<evidence type="ECO:0000259" key="18">
    <source>
        <dbReference type="PROSITE" id="PS51183"/>
    </source>
</evidence>
<dbReference type="EC" id="1.14.11.67" evidence="4"/>
<dbReference type="PANTHER" id="PTHR10694">
    <property type="entry name" value="LYSINE-SPECIFIC DEMETHYLASE"/>
    <property type="match status" value="1"/>
</dbReference>
<dbReference type="InterPro" id="IPR048615">
    <property type="entry name" value="KDM5_C-hel"/>
</dbReference>
<dbReference type="SMART" id="SM00545">
    <property type="entry name" value="JmjN"/>
    <property type="match status" value="1"/>
</dbReference>
<feature type="region of interest" description="Disordered" evidence="15">
    <location>
        <begin position="680"/>
        <end position="711"/>
    </location>
</feature>
<evidence type="ECO:0000256" key="6">
    <source>
        <dbReference type="ARBA" id="ARBA00022771"/>
    </source>
</evidence>
<sequence length="1619" mass="179313">MSESGFKFIPPPEAPVFYPTPQEFEDPVLYLSKIKPIAFQTGICKIIPPKGWNPPFAVDINTFRFTPRVQRLYELEAHSRLKLDFISKLYQFVRLQGGGKLRIPSINGKYLDVFWLFKHVQKAGGFDQVTSAKLWPSIAEKLGYNGSKYATAIKSNYEKILLPFELVMCSKTDKKNVKRKESGVVSPTKRARTIVKDVSVIDYNANKELQNLKFFGAGPKAAVPINDTTPEIPKTSRRQQVASFACQICNLDNNEANLLICSTQSCQACYHTYCLSPPLPGVPRWQWKCPQCIREICGRPMELYGFPQAAEAYSLQEFGVKADSFKAQYFRQKPIDVPCSTVEQEFWRILQEYTEDVVVEYGADIHSSDQGSGFPTELQIRNCPEMYPTAEQKQQALMYAQSPWNLNNLPVFGNSVLRFIKGNIDGMKVPWCYVGMVFSTFCWHIEDHWSCSINFMHWGEPKTWYGVSSLHAEDFERAMRNQAAELFDLSPDLLHHITTIMNPNLIQAEGVPIYRTDQHCGEFVVTFPRAYHAGFNQGFNFAEAVNICCPDWLPIGRACIEHYASMKRQCVFSNDELLLTLAEVAAGIRPMEEAAMWTDLTAERFRSTKSTGFDINALSIIHDEFAAVLKREVAHRTRLAALRSERERLDELVDDERVCAVCQTTLFFSALICVCKASNNGQKAGRPARTAASKRKNSQNEATNQETPSASPSKMVCLAHADSVCGNCKLNDCTVKYTYTIEELEAVRAKLAKQLAGYDAWRTEFGQFLGVLSAPSADSRRHSIKSEPDSIKPGCSTTLNAFELKLAEAEKCGYHNDLLYRRAATYLKSLKDLVTICDQVVSFLDNKKPNGTEGDHSQASSIATFQLKRPATFTISSASSDSVNKAYLNVNHEVDLRNPREVDILRLLEAIDQQAPPVSLEDVASVKRLRRLTQCIQEWRVSAKETIAASRAFILPGPGVQLVLSDATKVKSEAPLECLQQQFSKLAQALRTEFPGWCDHMEDFAIMTLLEEVCAWLALSNQFGLPSRTHKEEVGSKKKSEERDTSESKSSVTWTVRSLREHLERGESLVSRIASADATSSLGTHLDPLLSSPPAHVRIVGSRLLRSLPTTNPDVADADGVSSKPPPPLPPTTTTKPAASQRLTSAVILASAHPLIRHIRARLHTAVGRLSQSLVDVDSLVAVLAEAVQTIHFAQPSVVSNKTACATYISQLQAMGVSSLGQPSFGFLLPDPSPALTRFTTSDDHNAAAGTNDVECTSVPPPLCCNPVVYESAVEALSNSSDESKLLYWWCAQAGGLIDHAPNVCPARPAAWLCDVSDLELVRRFIFGSAGSVPSTPGWPTAELALFQDAFRGFYRASLSSLLSFSLNLLPATEDDLVLDLYNRLLQALLPLTFKEESQIKLLAGVHSAALLRDFSSIEGLLNDIERGQESQFSSQLSPRNFHFCIECQQKFFGLVEPSDSQTATLFCPTCNFTACQISSGLDVNKLTELCAEEPQSSTVTHDLIQSAKICLRAKLKHYQEWLTSVSRTVAENWTVFSELGSVAAQLPAPIAQSLQKTRALSRAAAHATEETAELHIRRLLLLGSSFSTVFSEAAAPIQLLKDALVVLFSRGPMVSAAC</sequence>
<dbReference type="GO" id="GO:0008270">
    <property type="term" value="F:zinc ion binding"/>
    <property type="evidence" value="ECO:0007669"/>
    <property type="project" value="UniProtKB-KW"/>
</dbReference>
<dbReference type="GO" id="GO:0034647">
    <property type="term" value="F:histone H3K4me/H3K4me2/H3K4me3 demethylase activity"/>
    <property type="evidence" value="ECO:0007669"/>
    <property type="project" value="UniProtKB-EC"/>
</dbReference>
<dbReference type="GO" id="GO:0005634">
    <property type="term" value="C:nucleus"/>
    <property type="evidence" value="ECO:0007669"/>
    <property type="project" value="UniProtKB-SubCell"/>
</dbReference>
<dbReference type="PROSITE" id="PS50016">
    <property type="entry name" value="ZF_PHD_2"/>
    <property type="match status" value="1"/>
</dbReference>
<feature type="domain" description="JmjN" evidence="18">
    <location>
        <begin position="14"/>
        <end position="55"/>
    </location>
</feature>
<dbReference type="InterPro" id="IPR003349">
    <property type="entry name" value="JmjN"/>
</dbReference>
<evidence type="ECO:0000256" key="14">
    <source>
        <dbReference type="PROSITE-ProRule" id="PRU00146"/>
    </source>
</evidence>
<feature type="domain" description="PHD-type" evidence="16">
    <location>
        <begin position="243"/>
        <end position="295"/>
    </location>
</feature>
<dbReference type="InterPro" id="IPR001606">
    <property type="entry name" value="ARID_dom"/>
</dbReference>
<accession>A0A0X3NGY2</accession>
<dbReference type="Pfam" id="PF02373">
    <property type="entry name" value="JmjC"/>
    <property type="match status" value="1"/>
</dbReference>
<dbReference type="SUPFAM" id="SSF51197">
    <property type="entry name" value="Clavaminate synthase-like"/>
    <property type="match status" value="1"/>
</dbReference>
<keyword evidence="10" id="KW-0560">Oxidoreductase</keyword>
<dbReference type="SMART" id="SM00501">
    <property type="entry name" value="BRIGHT"/>
    <property type="match status" value="1"/>
</dbReference>
<keyword evidence="12" id="KW-0539">Nucleus</keyword>
<name>A0A0X3NGY2_SCHSO</name>
<keyword evidence="11" id="KW-0408">Iron</keyword>
<evidence type="ECO:0000259" key="16">
    <source>
        <dbReference type="PROSITE" id="PS50016"/>
    </source>
</evidence>
<feature type="domain" description="JmjC" evidence="19">
    <location>
        <begin position="398"/>
        <end position="564"/>
    </location>
</feature>
<dbReference type="SMART" id="SM00249">
    <property type="entry name" value="PHD"/>
    <property type="match status" value="1"/>
</dbReference>
<gene>
    <name evidence="20" type="ORF">TR152833</name>
</gene>
<dbReference type="InterPro" id="IPR001965">
    <property type="entry name" value="Znf_PHD"/>
</dbReference>
<protein>
    <recommendedName>
        <fullName evidence="4">[histone H3]-trimethyl-L-lysine(4) demethylase</fullName>
        <ecNumber evidence="4">1.14.11.67</ecNumber>
    </recommendedName>
</protein>
<evidence type="ECO:0000256" key="11">
    <source>
        <dbReference type="ARBA" id="ARBA00023004"/>
    </source>
</evidence>
<keyword evidence="9" id="KW-0223">Dioxygenase</keyword>
<dbReference type="PROSITE" id="PS01359">
    <property type="entry name" value="ZF_PHD_1"/>
    <property type="match status" value="1"/>
</dbReference>
<evidence type="ECO:0000256" key="15">
    <source>
        <dbReference type="SAM" id="MobiDB-lite"/>
    </source>
</evidence>
<keyword evidence="7" id="KW-0862">Zinc</keyword>
<dbReference type="InterPro" id="IPR019787">
    <property type="entry name" value="Znf_PHD-finger"/>
</dbReference>
<dbReference type="PROSITE" id="PS51184">
    <property type="entry name" value="JMJC"/>
    <property type="match status" value="1"/>
</dbReference>
<evidence type="ECO:0000256" key="10">
    <source>
        <dbReference type="ARBA" id="ARBA00023002"/>
    </source>
</evidence>
<evidence type="ECO:0000256" key="1">
    <source>
        <dbReference type="ARBA" id="ARBA00001954"/>
    </source>
</evidence>
<evidence type="ECO:0000256" key="12">
    <source>
        <dbReference type="ARBA" id="ARBA00023242"/>
    </source>
</evidence>
<dbReference type="PROSITE" id="PS51183">
    <property type="entry name" value="JMJN"/>
    <property type="match status" value="1"/>
</dbReference>
<dbReference type="GO" id="GO:0000785">
    <property type="term" value="C:chromatin"/>
    <property type="evidence" value="ECO:0007669"/>
    <property type="project" value="TreeGrafter"/>
</dbReference>
<feature type="compositionally biased region" description="Polar residues" evidence="15">
    <location>
        <begin position="699"/>
        <end position="711"/>
    </location>
</feature>
<evidence type="ECO:0000259" key="17">
    <source>
        <dbReference type="PROSITE" id="PS51011"/>
    </source>
</evidence>
<dbReference type="InterPro" id="IPR036431">
    <property type="entry name" value="ARID_dom_sf"/>
</dbReference>
<feature type="domain" description="ARID" evidence="17">
    <location>
        <begin position="79"/>
        <end position="169"/>
    </location>
</feature>
<dbReference type="GO" id="GO:0006355">
    <property type="term" value="P:regulation of DNA-templated transcription"/>
    <property type="evidence" value="ECO:0007669"/>
    <property type="project" value="TreeGrafter"/>
</dbReference>
<dbReference type="Pfam" id="PF02928">
    <property type="entry name" value="zf-C5HC2"/>
    <property type="match status" value="1"/>
</dbReference>
<organism evidence="20">
    <name type="scientific">Schistocephalus solidus</name>
    <name type="common">Tapeworm</name>
    <dbReference type="NCBI Taxonomy" id="70667"/>
    <lineage>
        <taxon>Eukaryota</taxon>
        <taxon>Metazoa</taxon>
        <taxon>Spiralia</taxon>
        <taxon>Lophotrochozoa</taxon>
        <taxon>Platyhelminthes</taxon>
        <taxon>Cestoda</taxon>
        <taxon>Eucestoda</taxon>
        <taxon>Diphyllobothriidea</taxon>
        <taxon>Diphyllobothriidae</taxon>
        <taxon>Schistocephalus</taxon>
    </lineage>
</organism>
<dbReference type="GO" id="GO:0003677">
    <property type="term" value="F:DNA binding"/>
    <property type="evidence" value="ECO:0007669"/>
    <property type="project" value="InterPro"/>
</dbReference>
<dbReference type="Gene3D" id="1.10.150.60">
    <property type="entry name" value="ARID DNA-binding domain"/>
    <property type="match status" value="1"/>
</dbReference>
<dbReference type="Gene3D" id="2.60.120.650">
    <property type="entry name" value="Cupin"/>
    <property type="match status" value="2"/>
</dbReference>
<dbReference type="SUPFAM" id="SSF46774">
    <property type="entry name" value="ARID-like"/>
    <property type="match status" value="1"/>
</dbReference>
<evidence type="ECO:0000256" key="4">
    <source>
        <dbReference type="ARBA" id="ARBA00012902"/>
    </source>
</evidence>
<evidence type="ECO:0000256" key="2">
    <source>
        <dbReference type="ARBA" id="ARBA00004123"/>
    </source>
</evidence>
<evidence type="ECO:0000256" key="7">
    <source>
        <dbReference type="ARBA" id="ARBA00022833"/>
    </source>
</evidence>
<comment type="subcellular location">
    <subcellularLocation>
        <location evidence="2">Nucleus</location>
    </subcellularLocation>
</comment>
<evidence type="ECO:0000256" key="8">
    <source>
        <dbReference type="ARBA" id="ARBA00022853"/>
    </source>
</evidence>
<dbReference type="FunFam" id="1.10.150.60:FF:000016">
    <property type="entry name" value="Putative Lysine-specific demethylase 5B"/>
    <property type="match status" value="1"/>
</dbReference>
<comment type="cofactor">
    <cofactor evidence="1">
        <name>Fe(2+)</name>
        <dbReference type="ChEBI" id="CHEBI:29033"/>
    </cofactor>
</comment>
<dbReference type="SMART" id="SM01014">
    <property type="entry name" value="ARID"/>
    <property type="match status" value="1"/>
</dbReference>